<gene>
    <name evidence="4" type="ORF">AWC23_13815</name>
</gene>
<keyword evidence="5" id="KW-1185">Reference proteome</keyword>
<dbReference type="InterPro" id="IPR024188">
    <property type="entry name" value="GltB"/>
</dbReference>
<dbReference type="PANTHER" id="PTHR43819">
    <property type="entry name" value="ARCHAEAL-TYPE GLUTAMATE SYNTHASE [NADPH]"/>
    <property type="match status" value="1"/>
</dbReference>
<evidence type="ECO:0000256" key="2">
    <source>
        <dbReference type="PIRNR" id="PIRNR006429"/>
    </source>
</evidence>
<protein>
    <submittedName>
        <fullName evidence="4">Glutamate synthase</fullName>
    </submittedName>
</protein>
<evidence type="ECO:0000259" key="3">
    <source>
        <dbReference type="Pfam" id="PF01645"/>
    </source>
</evidence>
<organism evidence="4 5">
    <name type="scientific">Mycobacterium saskatchewanense</name>
    <dbReference type="NCBI Taxonomy" id="220927"/>
    <lineage>
        <taxon>Bacteria</taxon>
        <taxon>Bacillati</taxon>
        <taxon>Actinomycetota</taxon>
        <taxon>Actinomycetes</taxon>
        <taxon>Mycobacteriales</taxon>
        <taxon>Mycobacteriaceae</taxon>
        <taxon>Mycobacterium</taxon>
        <taxon>Mycobacterium simiae complex</taxon>
    </lineage>
</organism>
<dbReference type="EMBL" id="LQPR01000029">
    <property type="protein sequence ID" value="ORW71523.1"/>
    <property type="molecule type" value="Genomic_DNA"/>
</dbReference>
<dbReference type="PANTHER" id="PTHR43819:SF1">
    <property type="entry name" value="ARCHAEAL-TYPE GLUTAMATE SYNTHASE [NADPH]"/>
    <property type="match status" value="1"/>
</dbReference>
<proteinExistence type="inferred from homology"/>
<dbReference type="RefSeq" id="WP_085255963.1">
    <property type="nucleotide sequence ID" value="NZ_AP022573.1"/>
</dbReference>
<comment type="similarity">
    <text evidence="1 2">Belongs to the glutamate synthase family.</text>
</comment>
<dbReference type="InterPro" id="IPR002932">
    <property type="entry name" value="Glu_synthdom"/>
</dbReference>
<feature type="domain" description="Glutamate synthase" evidence="3">
    <location>
        <begin position="148"/>
        <end position="464"/>
    </location>
</feature>
<dbReference type="Gene3D" id="3.20.20.70">
    <property type="entry name" value="Aldolase class I"/>
    <property type="match status" value="1"/>
</dbReference>
<evidence type="ECO:0000313" key="4">
    <source>
        <dbReference type="EMBL" id="ORW71523.1"/>
    </source>
</evidence>
<sequence>MGGVKRRRKPPLAAVVGGGLTAVAGWDLWQRRHTILRNYPVIGHLRFLLEAVGPELRQYIVTDNDAERPFSRDQRRWVYTSSKLTNRYFGFGTDNDLERVHNYPVIKHAAFPVPAPAGEPEHPDPAVPLPAAKVLGGARGRAKAFRPSSLVNISAMSFGSLSGAAVTALNRGAALAGALHTTGEGGVSPYHLHGGDLVWQIGTGYFGCRNDDGTFSLPQLVDRVAATPSIRAIEIKLSQGAKPGLGGMLPGAKVTPEIAAIRGIPAGVDCKSPAGHSAFRDVDGLLDLVETIAAETGLPVGIKSAVGEGAFWSELAARMARTGRGVDFVTVDGGEGGTGAAPLVFTDHVALPFKWAFPRVYRTFAEAGLHHDVVFIGSAKLGIPENALLALAMGCDMVNVARTAMFSIGCIQAQRCHTGRCPSGVATPSAWLQHGLDPALKSVRCANYLATLRFELLCLARACGHVHPALVPLNAIELLEVDLQTVPADELFDYKPDWGVPGPGDVEAITALMAAGRPSAG</sequence>
<comment type="caution">
    <text evidence="4">The sequence shown here is derived from an EMBL/GenBank/DDBJ whole genome shotgun (WGS) entry which is preliminary data.</text>
</comment>
<dbReference type="InterPro" id="IPR013785">
    <property type="entry name" value="Aldolase_TIM"/>
</dbReference>
<evidence type="ECO:0000256" key="1">
    <source>
        <dbReference type="ARBA" id="ARBA00009716"/>
    </source>
</evidence>
<name>A0AAJ3NR40_9MYCO</name>
<dbReference type="CDD" id="cd02808">
    <property type="entry name" value="GltS_FMN"/>
    <property type="match status" value="1"/>
</dbReference>
<dbReference type="Proteomes" id="UP000193387">
    <property type="component" value="Unassembled WGS sequence"/>
</dbReference>
<reference evidence="4 5" key="1">
    <citation type="submission" date="2016-01" db="EMBL/GenBank/DDBJ databases">
        <title>The new phylogeny of the genus Mycobacterium.</title>
        <authorList>
            <person name="Tarcisio F."/>
            <person name="Conor M."/>
            <person name="Antonella G."/>
            <person name="Elisabetta G."/>
            <person name="Giulia F.S."/>
            <person name="Sara T."/>
            <person name="Anna F."/>
            <person name="Clotilde B."/>
            <person name="Roberto B."/>
            <person name="Veronica D.S."/>
            <person name="Fabio R."/>
            <person name="Monica P."/>
            <person name="Olivier J."/>
            <person name="Enrico T."/>
            <person name="Nicola S."/>
        </authorList>
    </citation>
    <scope>NUCLEOTIDE SEQUENCE [LARGE SCALE GENOMIC DNA]</scope>
    <source>
        <strain evidence="4 5">DSM 44616</strain>
    </source>
</reference>
<dbReference type="SUPFAM" id="SSF51395">
    <property type="entry name" value="FMN-linked oxidoreductases"/>
    <property type="match status" value="1"/>
</dbReference>
<dbReference type="GO" id="GO:0015930">
    <property type="term" value="F:glutamate synthase activity"/>
    <property type="evidence" value="ECO:0007669"/>
    <property type="project" value="InterPro"/>
</dbReference>
<dbReference type="AlphaFoldDB" id="A0AAJ3NR40"/>
<accession>A0AAJ3NR40</accession>
<dbReference type="GO" id="GO:0006537">
    <property type="term" value="P:glutamate biosynthetic process"/>
    <property type="evidence" value="ECO:0007669"/>
    <property type="project" value="InterPro"/>
</dbReference>
<dbReference type="PIRSF" id="PIRSF006429">
    <property type="entry name" value="GOGAT_lg_2"/>
    <property type="match status" value="1"/>
</dbReference>
<dbReference type="Pfam" id="PF01645">
    <property type="entry name" value="Glu_synthase"/>
    <property type="match status" value="1"/>
</dbReference>
<evidence type="ECO:0000313" key="5">
    <source>
        <dbReference type="Proteomes" id="UP000193387"/>
    </source>
</evidence>